<keyword evidence="2" id="KW-0547">Nucleotide-binding</keyword>
<dbReference type="GO" id="GO:0016787">
    <property type="term" value="F:hydrolase activity"/>
    <property type="evidence" value="ECO:0007669"/>
    <property type="project" value="UniProtKB-KW"/>
</dbReference>
<dbReference type="InterPro" id="IPR013126">
    <property type="entry name" value="Hsp_70_fam"/>
</dbReference>
<keyword evidence="4" id="KW-0347">Helicase</keyword>
<dbReference type="InterPro" id="IPR027417">
    <property type="entry name" value="P-loop_NTPase"/>
</dbReference>
<evidence type="ECO:0000256" key="3">
    <source>
        <dbReference type="ARBA" id="ARBA00022801"/>
    </source>
</evidence>
<sequence>MRFRNALGSRLFQWCSHEYHTSVRKLLDVDGASERSKLLKKVSVLMGYSNPQDLVEQQIAPGESAAELLSALKEIDFPEMVAKFPCIKIGDASPVELYEDSTNMKFKETVLSENLTSFIRGSGRNLETAYEFHYDCHPLSQTPTTADDLSISEEESINEDIPLMTQHISQEPAVDKKSCPKLLSDATTSDNSILDKSIRCLPGTTSRQYRQLEDAGFHTVRKLLQHFPRTYADLQNPQGPIEDGQYIMLFGTVISSRGIKVKSTLGFLEVVAGCSIVESELSSSVEGTHSGAEQKRIHLHLKKFFSGTRFSSQYFLNCMSAKHKEGDLVYVSGKIKKALANGHYELKEHTIDALEGEGEQSTMFDRKPHPIYPSKAGLKPSLLGLSISRALKILNPDVDPMPPDVLVEFNLLNLFDAYMGIHKPKDRSEADLARRRLIFDDFFYLQLGRLFQMLEAVGTRVEKEELLYKCKNHELNTVGVDDWSPLTKKLLRALPYSLTQSQMNAVKEIIWDLRRPVPMNRLLQGDVGCGKTIVAFLARMEVVNSGFQAAFMVPTEVLAGLKTGEIAMVIGTHSLIADKTDLSSLRISVIDEQQRFGVVQRGRFNSKLYTSSSKLSDENTSSDSTSDSETFMAPHVLAMSATPIPRTLALALYGDMSLTQITDLPPGRQPIETLALEGNDVGFETVFQMQDELIDGGKVYLVYPIIDESEQLPQLRAATAEFDSIKKKFEGYPCGLLHGRMRSNEKEETLSSFSGETRILLSTQVIEIGVDVPDASMMIVMNAKRFGIAQLHQLRGRVGRGERKSRCIFLASTSSTLPRLKVLEKSSDGFYLANADLLLRGPGNLLGKKQSAAGITARHPSKAAGLADAHVGAPVRDAVITVPPYFGQAERRALTQAAQLAGINVLSLIHEHAGAALQYGIDKDFSNASRHVIFYDMGAGSTYAALVYYSAYNTKEFGKTVSVNQFQVNSSLLAFLLVVQLRLSLCDIKERKGASLGVPTNLACTPFSPLVST</sequence>
<keyword evidence="5" id="KW-0067">ATP-binding</keyword>
<dbReference type="Gene3D" id="3.30.420.40">
    <property type="match status" value="2"/>
</dbReference>
<dbReference type="Gramene" id="OQU81344">
    <property type="protein sequence ID" value="OQU81344"/>
    <property type="gene ID" value="SORBI_3006G045200"/>
</dbReference>
<dbReference type="ExpressionAtlas" id="A0A1Z5RC54">
    <property type="expression patterns" value="baseline and differential"/>
</dbReference>
<dbReference type="InParanoid" id="A0A1Z5RC54"/>
<dbReference type="GO" id="GO:0003678">
    <property type="term" value="F:DNA helicase activity"/>
    <property type="evidence" value="ECO:0000318"/>
    <property type="project" value="GO_Central"/>
</dbReference>
<dbReference type="InterPro" id="IPR043129">
    <property type="entry name" value="ATPase_NBD"/>
</dbReference>
<reference evidence="9" key="2">
    <citation type="journal article" date="2018" name="Plant J.">
        <title>The Sorghum bicolor reference genome: improved assembly, gene annotations, a transcriptome atlas, and signatures of genome organization.</title>
        <authorList>
            <person name="McCormick R.F."/>
            <person name="Truong S.K."/>
            <person name="Sreedasyam A."/>
            <person name="Jenkins J."/>
            <person name="Shu S."/>
            <person name="Sims D."/>
            <person name="Kennedy M."/>
            <person name="Amirebrahimi M."/>
            <person name="Weers B.D."/>
            <person name="McKinley B."/>
            <person name="Mattison A."/>
            <person name="Morishige D.T."/>
            <person name="Grimwood J."/>
            <person name="Schmutz J."/>
            <person name="Mullet J.E."/>
        </authorList>
    </citation>
    <scope>NUCLEOTIDE SEQUENCE [LARGE SCALE GENOMIC DNA]</scope>
    <source>
        <strain evidence="9">cv. BTx623</strain>
    </source>
</reference>
<proteinExistence type="inferred from homology"/>
<organism evidence="8 9">
    <name type="scientific">Sorghum bicolor</name>
    <name type="common">Sorghum</name>
    <name type="synonym">Sorghum vulgare</name>
    <dbReference type="NCBI Taxonomy" id="4558"/>
    <lineage>
        <taxon>Eukaryota</taxon>
        <taxon>Viridiplantae</taxon>
        <taxon>Streptophyta</taxon>
        <taxon>Embryophyta</taxon>
        <taxon>Tracheophyta</taxon>
        <taxon>Spermatophyta</taxon>
        <taxon>Magnoliopsida</taxon>
        <taxon>Liliopsida</taxon>
        <taxon>Poales</taxon>
        <taxon>Poaceae</taxon>
        <taxon>PACMAD clade</taxon>
        <taxon>Panicoideae</taxon>
        <taxon>Andropogonodae</taxon>
        <taxon>Andropogoneae</taxon>
        <taxon>Sorghinae</taxon>
        <taxon>Sorghum</taxon>
    </lineage>
</organism>
<feature type="domain" description="Helicase ATP-binding" evidence="6">
    <location>
        <begin position="512"/>
        <end position="661"/>
    </location>
</feature>
<keyword evidence="9" id="KW-1185">Reference proteome</keyword>
<dbReference type="SMART" id="SM00487">
    <property type="entry name" value="DEXDc"/>
    <property type="match status" value="1"/>
</dbReference>
<dbReference type="SMART" id="SM00490">
    <property type="entry name" value="HELICc"/>
    <property type="match status" value="1"/>
</dbReference>
<reference evidence="8 9" key="1">
    <citation type="journal article" date="2009" name="Nature">
        <title>The Sorghum bicolor genome and the diversification of grasses.</title>
        <authorList>
            <person name="Paterson A.H."/>
            <person name="Bowers J.E."/>
            <person name="Bruggmann R."/>
            <person name="Dubchak I."/>
            <person name="Grimwood J."/>
            <person name="Gundlach H."/>
            <person name="Haberer G."/>
            <person name="Hellsten U."/>
            <person name="Mitros T."/>
            <person name="Poliakov A."/>
            <person name="Schmutz J."/>
            <person name="Spannagl M."/>
            <person name="Tang H."/>
            <person name="Wang X."/>
            <person name="Wicker T."/>
            <person name="Bharti A.K."/>
            <person name="Chapman J."/>
            <person name="Feltus F.A."/>
            <person name="Gowik U."/>
            <person name="Grigoriev I.V."/>
            <person name="Lyons E."/>
            <person name="Maher C.A."/>
            <person name="Martis M."/>
            <person name="Narechania A."/>
            <person name="Otillar R.P."/>
            <person name="Penning B.W."/>
            <person name="Salamov A.A."/>
            <person name="Wang Y."/>
            <person name="Zhang L."/>
            <person name="Carpita N.C."/>
            <person name="Freeling M."/>
            <person name="Gingle A.R."/>
            <person name="Hash C.T."/>
            <person name="Keller B."/>
            <person name="Klein P."/>
            <person name="Kresovich S."/>
            <person name="McCann M.C."/>
            <person name="Ming R."/>
            <person name="Peterson D.G."/>
            <person name="Mehboob-ur-Rahman"/>
            <person name="Ware D."/>
            <person name="Westhoff P."/>
            <person name="Mayer K.F."/>
            <person name="Messing J."/>
            <person name="Rokhsar D.S."/>
        </authorList>
    </citation>
    <scope>NUCLEOTIDE SEQUENCE [LARGE SCALE GENOMIC DNA]</scope>
    <source>
        <strain evidence="9">cv. BTx623</strain>
    </source>
</reference>
<dbReference type="AlphaFoldDB" id="A0A1Z5RC54"/>
<evidence type="ECO:0000313" key="8">
    <source>
        <dbReference type="EMBL" id="OQU81344.1"/>
    </source>
</evidence>
<evidence type="ECO:0000256" key="1">
    <source>
        <dbReference type="ARBA" id="ARBA00007381"/>
    </source>
</evidence>
<dbReference type="SUPFAM" id="SSF52540">
    <property type="entry name" value="P-loop containing nucleoside triphosphate hydrolases"/>
    <property type="match status" value="2"/>
</dbReference>
<evidence type="ECO:0000259" key="6">
    <source>
        <dbReference type="PROSITE" id="PS51192"/>
    </source>
</evidence>
<evidence type="ECO:0008006" key="10">
    <source>
        <dbReference type="Google" id="ProtNLM"/>
    </source>
</evidence>
<protein>
    <recommendedName>
        <fullName evidence="10">DNA helicase</fullName>
    </recommendedName>
</protein>
<accession>A0A1Z5RC54</accession>
<dbReference type="Pfam" id="PF00271">
    <property type="entry name" value="Helicase_C"/>
    <property type="match status" value="1"/>
</dbReference>
<feature type="domain" description="Helicase C-terminal" evidence="7">
    <location>
        <begin position="688"/>
        <end position="838"/>
    </location>
</feature>
<dbReference type="EMBL" id="CM000765">
    <property type="protein sequence ID" value="OQU81344.1"/>
    <property type="molecule type" value="Genomic_DNA"/>
</dbReference>
<evidence type="ECO:0000256" key="5">
    <source>
        <dbReference type="ARBA" id="ARBA00022840"/>
    </source>
</evidence>
<dbReference type="Pfam" id="PF00012">
    <property type="entry name" value="HSP70"/>
    <property type="match status" value="1"/>
</dbReference>
<evidence type="ECO:0000313" key="9">
    <source>
        <dbReference type="Proteomes" id="UP000000768"/>
    </source>
</evidence>
<dbReference type="InterPro" id="IPR001650">
    <property type="entry name" value="Helicase_C-like"/>
</dbReference>
<evidence type="ECO:0000256" key="4">
    <source>
        <dbReference type="ARBA" id="ARBA00022806"/>
    </source>
</evidence>
<keyword evidence="3" id="KW-0378">Hydrolase</keyword>
<dbReference type="PANTHER" id="PTHR47964">
    <property type="entry name" value="ATP-DEPENDENT DNA HELICASE HOMOLOG RECG, CHLOROPLASTIC"/>
    <property type="match status" value="1"/>
</dbReference>
<dbReference type="SUPFAM" id="SSF53067">
    <property type="entry name" value="Actin-like ATPase domain"/>
    <property type="match status" value="1"/>
</dbReference>
<dbReference type="InterPro" id="IPR047112">
    <property type="entry name" value="RecG/Mfd"/>
</dbReference>
<dbReference type="STRING" id="4558.A0A1Z5RC54"/>
<dbReference type="FunFam" id="3.30.420.40:FF:000028">
    <property type="entry name" value="heat shock 70 kDa protein-like"/>
    <property type="match status" value="1"/>
</dbReference>
<dbReference type="PANTHER" id="PTHR47964:SF1">
    <property type="entry name" value="ATP-DEPENDENT DNA HELICASE HOMOLOG RECG, CHLOROPLASTIC"/>
    <property type="match status" value="1"/>
</dbReference>
<evidence type="ECO:0000256" key="2">
    <source>
        <dbReference type="ARBA" id="ARBA00022741"/>
    </source>
</evidence>
<name>A0A1Z5RC54_SORBI</name>
<dbReference type="Gene3D" id="3.40.50.300">
    <property type="entry name" value="P-loop containing nucleotide triphosphate hydrolases"/>
    <property type="match status" value="3"/>
</dbReference>
<dbReference type="GO" id="GO:0140662">
    <property type="term" value="F:ATP-dependent protein folding chaperone"/>
    <property type="evidence" value="ECO:0007669"/>
    <property type="project" value="InterPro"/>
</dbReference>
<dbReference type="PROSITE" id="PS51194">
    <property type="entry name" value="HELICASE_CTER"/>
    <property type="match status" value="1"/>
</dbReference>
<dbReference type="PROSITE" id="PS51192">
    <property type="entry name" value="HELICASE_ATP_BIND_1"/>
    <property type="match status" value="1"/>
</dbReference>
<dbReference type="GO" id="GO:0005524">
    <property type="term" value="F:ATP binding"/>
    <property type="evidence" value="ECO:0007669"/>
    <property type="project" value="UniProtKB-KW"/>
</dbReference>
<dbReference type="SUPFAM" id="SSF50249">
    <property type="entry name" value="Nucleic acid-binding proteins"/>
    <property type="match status" value="1"/>
</dbReference>
<dbReference type="InterPro" id="IPR012340">
    <property type="entry name" value="NA-bd_OB-fold"/>
</dbReference>
<dbReference type="Proteomes" id="UP000000768">
    <property type="component" value="Chromosome 6"/>
</dbReference>
<dbReference type="OMA" id="WDSLYEP"/>
<dbReference type="GO" id="GO:0006281">
    <property type="term" value="P:DNA repair"/>
    <property type="evidence" value="ECO:0000318"/>
    <property type="project" value="GO_Central"/>
</dbReference>
<comment type="similarity">
    <text evidence="1">Belongs to the heat shock protein 70 family.</text>
</comment>
<evidence type="ECO:0000259" key="7">
    <source>
        <dbReference type="PROSITE" id="PS51194"/>
    </source>
</evidence>
<gene>
    <name evidence="8" type="ORF">SORBI_3006G045200</name>
</gene>
<dbReference type="InterPro" id="IPR014001">
    <property type="entry name" value="Helicase_ATP-bd"/>
</dbReference>